<evidence type="ECO:0000313" key="1">
    <source>
        <dbReference type="EMBL" id="KAF5550962.1"/>
    </source>
</evidence>
<dbReference type="AlphaFoldDB" id="A0A8H5J9N1"/>
<dbReference type="EMBL" id="JAAOAM010000074">
    <property type="protein sequence ID" value="KAF5550962.1"/>
    <property type="molecule type" value="Genomic_DNA"/>
</dbReference>
<gene>
    <name evidence="1" type="ORF">FMEXI_3567</name>
</gene>
<keyword evidence="2" id="KW-1185">Reference proteome</keyword>
<sequence length="220" mass="24767">MASPTPTITRVAYIRTIIDNDKEREYYEGCWASLRIFLWSWVGQKVHNDPAGTGAPRLRSSPPPGLRQHYIIGYSNPVDAFVLEWLLENSKPDSWRMSRNDFEVFLSEVQMKDPTNKEFLQKLELEQVKVTTYSTATPFAMAILNATTLKNSHSGTTIIDSRTRWAILGDHVHIPTANPTPGNSNTQKIGKTISANLVGRDASVAKAVKLRVKIGRREKM</sequence>
<dbReference type="Proteomes" id="UP000522262">
    <property type="component" value="Unassembled WGS sequence"/>
</dbReference>
<evidence type="ECO:0000313" key="2">
    <source>
        <dbReference type="Proteomes" id="UP000522262"/>
    </source>
</evidence>
<reference evidence="1 2" key="1">
    <citation type="submission" date="2020-05" db="EMBL/GenBank/DDBJ databases">
        <title>Identification and distribution of gene clusters putatively required for synthesis of sphingolipid metabolism inhibitors in phylogenetically diverse species of the filamentous fungus Fusarium.</title>
        <authorList>
            <person name="Kim H.-S."/>
            <person name="Busman M."/>
            <person name="Brown D.W."/>
            <person name="Divon H."/>
            <person name="Uhlig S."/>
            <person name="Proctor R.H."/>
        </authorList>
    </citation>
    <scope>NUCLEOTIDE SEQUENCE [LARGE SCALE GENOMIC DNA]</scope>
    <source>
        <strain evidence="1 2">NRRL 53147</strain>
    </source>
</reference>
<accession>A0A8H5J9N1</accession>
<name>A0A8H5J9N1_9HYPO</name>
<organism evidence="1 2">
    <name type="scientific">Fusarium mexicanum</name>
    <dbReference type="NCBI Taxonomy" id="751941"/>
    <lineage>
        <taxon>Eukaryota</taxon>
        <taxon>Fungi</taxon>
        <taxon>Dikarya</taxon>
        <taxon>Ascomycota</taxon>
        <taxon>Pezizomycotina</taxon>
        <taxon>Sordariomycetes</taxon>
        <taxon>Hypocreomycetidae</taxon>
        <taxon>Hypocreales</taxon>
        <taxon>Nectriaceae</taxon>
        <taxon>Fusarium</taxon>
        <taxon>Fusarium fujikuroi species complex</taxon>
    </lineage>
</organism>
<comment type="caution">
    <text evidence="1">The sequence shown here is derived from an EMBL/GenBank/DDBJ whole genome shotgun (WGS) entry which is preliminary data.</text>
</comment>
<proteinExistence type="predicted"/>
<protein>
    <submittedName>
        <fullName evidence="1">Peptidase A1</fullName>
    </submittedName>
</protein>